<dbReference type="EMBL" id="LAZR01002361">
    <property type="protein sequence ID" value="KKN31053.1"/>
    <property type="molecule type" value="Genomic_DNA"/>
</dbReference>
<sequence>MTNQVPAKPKQIYGTIWDSIPFSSRCKDEVQGCLYFDDANRLYIEQVYHTQQMIRRIFPPDSRLLLSPEIAARSQRDPFGASIEFLQLARNAGQ</sequence>
<protein>
    <submittedName>
        <fullName evidence="1">Uncharacterized protein</fullName>
    </submittedName>
</protein>
<name>A0A0F9SP91_9ZZZZ</name>
<accession>A0A0F9SP91</accession>
<organism evidence="1">
    <name type="scientific">marine sediment metagenome</name>
    <dbReference type="NCBI Taxonomy" id="412755"/>
    <lineage>
        <taxon>unclassified sequences</taxon>
        <taxon>metagenomes</taxon>
        <taxon>ecological metagenomes</taxon>
    </lineage>
</organism>
<reference evidence="1" key="1">
    <citation type="journal article" date="2015" name="Nature">
        <title>Complex archaea that bridge the gap between prokaryotes and eukaryotes.</title>
        <authorList>
            <person name="Spang A."/>
            <person name="Saw J.H."/>
            <person name="Jorgensen S.L."/>
            <person name="Zaremba-Niedzwiedzka K."/>
            <person name="Martijn J."/>
            <person name="Lind A.E."/>
            <person name="van Eijk R."/>
            <person name="Schleper C."/>
            <person name="Guy L."/>
            <person name="Ettema T.J."/>
        </authorList>
    </citation>
    <scope>NUCLEOTIDE SEQUENCE</scope>
</reference>
<dbReference type="AlphaFoldDB" id="A0A0F9SP91"/>
<gene>
    <name evidence="1" type="ORF">LCGC14_0828050</name>
</gene>
<proteinExistence type="predicted"/>
<evidence type="ECO:0000313" key="1">
    <source>
        <dbReference type="EMBL" id="KKN31053.1"/>
    </source>
</evidence>
<comment type="caution">
    <text evidence="1">The sequence shown here is derived from an EMBL/GenBank/DDBJ whole genome shotgun (WGS) entry which is preliminary data.</text>
</comment>